<dbReference type="EMBL" id="JXKH01000001">
    <property type="protein sequence ID" value="OJG20195.1"/>
    <property type="molecule type" value="Genomic_DNA"/>
</dbReference>
<evidence type="ECO:0000313" key="6">
    <source>
        <dbReference type="Proteomes" id="UP000181884"/>
    </source>
</evidence>
<protein>
    <submittedName>
        <fullName evidence="5">LacI family transcriptional regulator</fullName>
    </submittedName>
</protein>
<evidence type="ECO:0000313" key="5">
    <source>
        <dbReference type="EMBL" id="OJG20195.1"/>
    </source>
</evidence>
<dbReference type="CDD" id="cd01392">
    <property type="entry name" value="HTH_LacI"/>
    <property type="match status" value="1"/>
</dbReference>
<dbReference type="InterPro" id="IPR046335">
    <property type="entry name" value="LacI/GalR-like_sensor"/>
</dbReference>
<dbReference type="InterPro" id="IPR000843">
    <property type="entry name" value="HTH_LacI"/>
</dbReference>
<sequence>MDMSITVKDVAKKAGVATSTVSRVINDHPSISEATKKKVRKIMAEMHYVPNRTAQSLGKRTAGAVGIILPPLDSKEKMGNPFFLEIMEAINEEGMARGVTTAVAAAKDMSALLDNVKRMHQQKQVDGFVLLYAAQHDPVFNYLFEEDVPFTLVGQPYEHEEDVVYVDNDNQLLGKLATDFLIQNGHQTILFITNTIQENVYFERYFGYQKALMLAGLANQPVVPLITTENYVDFEDLLKESGATAAVVLDDVFALRVMQLAQMYGFQVPEDLSLISFNNSVFSTLQHPYLTSIDIDVSELGRVAVQRLLEQLQDTPVSGVRFVVPHHLIKRETVIKR</sequence>
<dbReference type="SUPFAM" id="SSF53822">
    <property type="entry name" value="Periplasmic binding protein-like I"/>
    <property type="match status" value="1"/>
</dbReference>
<dbReference type="PANTHER" id="PTHR30146:SF109">
    <property type="entry name" value="HTH-TYPE TRANSCRIPTIONAL REGULATOR GALS"/>
    <property type="match status" value="1"/>
</dbReference>
<dbReference type="PANTHER" id="PTHR30146">
    <property type="entry name" value="LACI-RELATED TRANSCRIPTIONAL REPRESSOR"/>
    <property type="match status" value="1"/>
</dbReference>
<dbReference type="SMART" id="SM00354">
    <property type="entry name" value="HTH_LACI"/>
    <property type="match status" value="1"/>
</dbReference>
<dbReference type="Pfam" id="PF00356">
    <property type="entry name" value="LacI"/>
    <property type="match status" value="1"/>
</dbReference>
<evidence type="ECO:0000256" key="2">
    <source>
        <dbReference type="ARBA" id="ARBA00023125"/>
    </source>
</evidence>
<dbReference type="Pfam" id="PF13377">
    <property type="entry name" value="Peripla_BP_3"/>
    <property type="match status" value="1"/>
</dbReference>
<dbReference type="AlphaFoldDB" id="A0A1L8RKG8"/>
<keyword evidence="1" id="KW-0805">Transcription regulation</keyword>
<dbReference type="SUPFAM" id="SSF47413">
    <property type="entry name" value="lambda repressor-like DNA-binding domains"/>
    <property type="match status" value="1"/>
</dbReference>
<gene>
    <name evidence="5" type="ORF">RU97_GL000428</name>
</gene>
<dbReference type="Proteomes" id="UP000181884">
    <property type="component" value="Unassembled WGS sequence"/>
</dbReference>
<organism evidence="5 6">
    <name type="scientific">Enterococcus canis</name>
    <dbReference type="NCBI Taxonomy" id="214095"/>
    <lineage>
        <taxon>Bacteria</taxon>
        <taxon>Bacillati</taxon>
        <taxon>Bacillota</taxon>
        <taxon>Bacilli</taxon>
        <taxon>Lactobacillales</taxon>
        <taxon>Enterococcaceae</taxon>
        <taxon>Enterococcus</taxon>
    </lineage>
</organism>
<evidence type="ECO:0000256" key="1">
    <source>
        <dbReference type="ARBA" id="ARBA00023015"/>
    </source>
</evidence>
<dbReference type="STRING" id="214095.RU97_GL000428"/>
<accession>A0A1L8RKG8</accession>
<dbReference type="InterPro" id="IPR028082">
    <property type="entry name" value="Peripla_BP_I"/>
</dbReference>
<dbReference type="GO" id="GO:0003700">
    <property type="term" value="F:DNA-binding transcription factor activity"/>
    <property type="evidence" value="ECO:0007669"/>
    <property type="project" value="TreeGrafter"/>
</dbReference>
<dbReference type="Gene3D" id="1.10.260.40">
    <property type="entry name" value="lambda repressor-like DNA-binding domains"/>
    <property type="match status" value="1"/>
</dbReference>
<dbReference type="CDD" id="cd06294">
    <property type="entry name" value="PBP1_MalR-like"/>
    <property type="match status" value="1"/>
</dbReference>
<evidence type="ECO:0000256" key="3">
    <source>
        <dbReference type="ARBA" id="ARBA00023163"/>
    </source>
</evidence>
<comment type="caution">
    <text evidence="5">The sequence shown here is derived from an EMBL/GenBank/DDBJ whole genome shotgun (WGS) entry which is preliminary data.</text>
</comment>
<proteinExistence type="predicted"/>
<keyword evidence="2" id="KW-0238">DNA-binding</keyword>
<reference evidence="5 6" key="1">
    <citation type="submission" date="2014-12" db="EMBL/GenBank/DDBJ databases">
        <title>Draft genome sequences of 29 type strains of Enterococci.</title>
        <authorList>
            <person name="Zhong Z."/>
            <person name="Sun Z."/>
            <person name="Liu W."/>
            <person name="Zhang W."/>
            <person name="Zhang H."/>
        </authorList>
    </citation>
    <scope>NUCLEOTIDE SEQUENCE [LARGE SCALE GENOMIC DNA]</scope>
    <source>
        <strain evidence="5 6">DSM 17029</strain>
    </source>
</reference>
<keyword evidence="3" id="KW-0804">Transcription</keyword>
<dbReference type="GO" id="GO:0000976">
    <property type="term" value="F:transcription cis-regulatory region binding"/>
    <property type="evidence" value="ECO:0007669"/>
    <property type="project" value="TreeGrafter"/>
</dbReference>
<keyword evidence="6" id="KW-1185">Reference proteome</keyword>
<name>A0A1L8RKG8_9ENTE</name>
<dbReference type="PROSITE" id="PS50932">
    <property type="entry name" value="HTH_LACI_2"/>
    <property type="match status" value="1"/>
</dbReference>
<dbReference type="PRINTS" id="PR00036">
    <property type="entry name" value="HTHLACI"/>
</dbReference>
<feature type="domain" description="HTH lacI-type" evidence="4">
    <location>
        <begin position="5"/>
        <end position="59"/>
    </location>
</feature>
<evidence type="ECO:0000259" key="4">
    <source>
        <dbReference type="PROSITE" id="PS50932"/>
    </source>
</evidence>
<dbReference type="InterPro" id="IPR010982">
    <property type="entry name" value="Lambda_DNA-bd_dom_sf"/>
</dbReference>
<dbReference type="Gene3D" id="3.40.50.2300">
    <property type="match status" value="2"/>
</dbReference>